<proteinExistence type="predicted"/>
<dbReference type="AlphaFoldDB" id="A0A2P2NQR7"/>
<organism evidence="1">
    <name type="scientific">Rhizophora mucronata</name>
    <name type="common">Asiatic mangrove</name>
    <dbReference type="NCBI Taxonomy" id="61149"/>
    <lineage>
        <taxon>Eukaryota</taxon>
        <taxon>Viridiplantae</taxon>
        <taxon>Streptophyta</taxon>
        <taxon>Embryophyta</taxon>
        <taxon>Tracheophyta</taxon>
        <taxon>Spermatophyta</taxon>
        <taxon>Magnoliopsida</taxon>
        <taxon>eudicotyledons</taxon>
        <taxon>Gunneridae</taxon>
        <taxon>Pentapetalae</taxon>
        <taxon>rosids</taxon>
        <taxon>fabids</taxon>
        <taxon>Malpighiales</taxon>
        <taxon>Rhizophoraceae</taxon>
        <taxon>Rhizophora</taxon>
    </lineage>
</organism>
<accession>A0A2P2NQR7</accession>
<protein>
    <submittedName>
        <fullName evidence="1">Uncharacterized protein</fullName>
    </submittedName>
</protein>
<evidence type="ECO:0000313" key="1">
    <source>
        <dbReference type="EMBL" id="MBX44750.1"/>
    </source>
</evidence>
<dbReference type="EMBL" id="GGEC01064266">
    <property type="protein sequence ID" value="MBX44750.1"/>
    <property type="molecule type" value="Transcribed_RNA"/>
</dbReference>
<name>A0A2P2NQR7_RHIMU</name>
<reference evidence="1" key="1">
    <citation type="submission" date="2018-02" db="EMBL/GenBank/DDBJ databases">
        <title>Rhizophora mucronata_Transcriptome.</title>
        <authorList>
            <person name="Meera S.P."/>
            <person name="Sreeshan A."/>
            <person name="Augustine A."/>
        </authorList>
    </citation>
    <scope>NUCLEOTIDE SEQUENCE</scope>
    <source>
        <tissue evidence="1">Leaf</tissue>
    </source>
</reference>
<sequence>MQNFIGTNANDVKAGIQKHKSLCV</sequence>